<dbReference type="Gene3D" id="1.10.760.10">
    <property type="entry name" value="Cytochrome c-like domain"/>
    <property type="match status" value="1"/>
</dbReference>
<dbReference type="AlphaFoldDB" id="A8LNR5"/>
<dbReference type="Proteomes" id="UP000006833">
    <property type="component" value="Chromosome"/>
</dbReference>
<keyword evidence="4" id="KW-0249">Electron transport</keyword>
<evidence type="ECO:0000256" key="1">
    <source>
        <dbReference type="ARBA" id="ARBA00022448"/>
    </source>
</evidence>
<name>A8LNR5_DINSH</name>
<protein>
    <submittedName>
        <fullName evidence="9">Cytochrome c class I</fullName>
    </submittedName>
</protein>
<dbReference type="GO" id="GO:0020037">
    <property type="term" value="F:heme binding"/>
    <property type="evidence" value="ECO:0007669"/>
    <property type="project" value="InterPro"/>
</dbReference>
<dbReference type="eggNOG" id="COG3474">
    <property type="taxonomic scope" value="Bacteria"/>
</dbReference>
<evidence type="ECO:0000259" key="8">
    <source>
        <dbReference type="PROSITE" id="PS51007"/>
    </source>
</evidence>
<dbReference type="GO" id="GO:0046872">
    <property type="term" value="F:metal ion binding"/>
    <property type="evidence" value="ECO:0007669"/>
    <property type="project" value="UniProtKB-KW"/>
</dbReference>
<evidence type="ECO:0000256" key="2">
    <source>
        <dbReference type="ARBA" id="ARBA00022617"/>
    </source>
</evidence>
<dbReference type="SUPFAM" id="SSF46626">
    <property type="entry name" value="Cytochrome c"/>
    <property type="match status" value="1"/>
</dbReference>
<dbReference type="OrthoDB" id="9805828at2"/>
<evidence type="ECO:0000256" key="4">
    <source>
        <dbReference type="ARBA" id="ARBA00022982"/>
    </source>
</evidence>
<gene>
    <name evidence="9" type="primary">cytC</name>
    <name evidence="9" type="ordered locus">Dshi_0475</name>
</gene>
<evidence type="ECO:0000256" key="7">
    <source>
        <dbReference type="SAM" id="SignalP"/>
    </source>
</evidence>
<keyword evidence="3 6" id="KW-0479">Metal-binding</keyword>
<dbReference type="InterPro" id="IPR009056">
    <property type="entry name" value="Cyt_c-like_dom"/>
</dbReference>
<evidence type="ECO:0000313" key="9">
    <source>
        <dbReference type="EMBL" id="ABV92223.1"/>
    </source>
</evidence>
<dbReference type="KEGG" id="dsh:Dshi_0475"/>
<keyword evidence="2 6" id="KW-0349">Heme</keyword>
<reference evidence="10" key="1">
    <citation type="journal article" date="2010" name="ISME J.">
        <title>The complete genome sequence of the algal symbiont Dinoroseobacter shibae: a hitchhiker's guide to life in the sea.</title>
        <authorList>
            <person name="Wagner-Dobler I."/>
            <person name="Ballhausen B."/>
            <person name="Berger M."/>
            <person name="Brinkhoff T."/>
            <person name="Buchholz I."/>
            <person name="Bunk B."/>
            <person name="Cypionka H."/>
            <person name="Daniel R."/>
            <person name="Drepper T."/>
            <person name="Gerdts G."/>
            <person name="Hahnke S."/>
            <person name="Han C."/>
            <person name="Jahn D."/>
            <person name="Kalhoefer D."/>
            <person name="Kiss H."/>
            <person name="Klenk H.P."/>
            <person name="Kyrpides N."/>
            <person name="Liebl W."/>
            <person name="Liesegang H."/>
            <person name="Meincke L."/>
            <person name="Pati A."/>
            <person name="Petersen J."/>
            <person name="Piekarski T."/>
            <person name="Pommerenke C."/>
            <person name="Pradella S."/>
            <person name="Pukall R."/>
            <person name="Rabus R."/>
            <person name="Stackebrandt E."/>
            <person name="Thole S."/>
            <person name="Thompson L."/>
            <person name="Tielen P."/>
            <person name="Tomasch J."/>
            <person name="von Jan M."/>
            <person name="Wanphrut N."/>
            <person name="Wichels A."/>
            <person name="Zech H."/>
            <person name="Simon M."/>
        </authorList>
    </citation>
    <scope>NUCLEOTIDE SEQUENCE [LARGE SCALE GENOMIC DNA]</scope>
    <source>
        <strain evidence="10">DSM 16493 / NCIMB 14021 / DFL 12</strain>
    </source>
</reference>
<organism evidence="9 10">
    <name type="scientific">Dinoroseobacter shibae (strain DSM 16493 / NCIMB 14021 / DFL 12)</name>
    <dbReference type="NCBI Taxonomy" id="398580"/>
    <lineage>
        <taxon>Bacteria</taxon>
        <taxon>Pseudomonadati</taxon>
        <taxon>Pseudomonadota</taxon>
        <taxon>Alphaproteobacteria</taxon>
        <taxon>Rhodobacterales</taxon>
        <taxon>Roseobacteraceae</taxon>
        <taxon>Dinoroseobacter</taxon>
    </lineage>
</organism>
<dbReference type="PANTHER" id="PTHR11961">
    <property type="entry name" value="CYTOCHROME C"/>
    <property type="match status" value="1"/>
</dbReference>
<keyword evidence="5 6" id="KW-0408">Iron</keyword>
<dbReference type="InterPro" id="IPR036909">
    <property type="entry name" value="Cyt_c-like_dom_sf"/>
</dbReference>
<dbReference type="RefSeq" id="WP_012177153.1">
    <property type="nucleotide sequence ID" value="NC_009952.1"/>
</dbReference>
<dbReference type="GO" id="GO:0009055">
    <property type="term" value="F:electron transfer activity"/>
    <property type="evidence" value="ECO:0007669"/>
    <property type="project" value="InterPro"/>
</dbReference>
<dbReference type="InterPro" id="IPR002327">
    <property type="entry name" value="Cyt_c_1A/1B"/>
</dbReference>
<dbReference type="HOGENOM" id="CLU_060944_2_1_5"/>
<feature type="chain" id="PRO_5002726075" evidence="7">
    <location>
        <begin position="21"/>
        <end position="133"/>
    </location>
</feature>
<keyword evidence="1" id="KW-0813">Transport</keyword>
<dbReference type="PROSITE" id="PS51007">
    <property type="entry name" value="CYTC"/>
    <property type="match status" value="1"/>
</dbReference>
<evidence type="ECO:0000256" key="3">
    <source>
        <dbReference type="ARBA" id="ARBA00022723"/>
    </source>
</evidence>
<keyword evidence="10" id="KW-1185">Reference proteome</keyword>
<dbReference type="EMBL" id="CP000830">
    <property type="protein sequence ID" value="ABV92223.1"/>
    <property type="molecule type" value="Genomic_DNA"/>
</dbReference>
<evidence type="ECO:0000313" key="10">
    <source>
        <dbReference type="Proteomes" id="UP000006833"/>
    </source>
</evidence>
<proteinExistence type="predicted"/>
<dbReference type="STRING" id="398580.Dshi_0475"/>
<evidence type="ECO:0000256" key="5">
    <source>
        <dbReference type="ARBA" id="ARBA00023004"/>
    </source>
</evidence>
<dbReference type="PRINTS" id="PR00604">
    <property type="entry name" value="CYTCHRMECIAB"/>
</dbReference>
<feature type="domain" description="Cytochrome c" evidence="8">
    <location>
        <begin position="26"/>
        <end position="129"/>
    </location>
</feature>
<accession>A8LNR5</accession>
<evidence type="ECO:0000256" key="6">
    <source>
        <dbReference type="PROSITE-ProRule" id="PRU00433"/>
    </source>
</evidence>
<feature type="signal peptide" evidence="7">
    <location>
        <begin position="1"/>
        <end position="20"/>
    </location>
</feature>
<keyword evidence="7" id="KW-0732">Signal</keyword>
<sequence length="133" mass="14251">MNRILAAATCLVTLPVLAMAAGDITVDAAAGEKVFRTGKAYHQVSVDAESRASPRLNGAVDRAVGSIEGFSYSDAFVVLNAEGTIRSTEKFAAFLAKPKNFEKGTMIAFAGLRKKEDRKNMIAYLATCWVEGM</sequence>